<keyword evidence="1" id="KW-0472">Membrane</keyword>
<dbReference type="EnsemblPlants" id="OB03G44800.1">
    <property type="protein sequence ID" value="OB03G44800.1"/>
    <property type="gene ID" value="OB03G44800"/>
</dbReference>
<proteinExistence type="predicted"/>
<reference evidence="2" key="2">
    <citation type="submission" date="2013-04" db="UniProtKB">
        <authorList>
            <consortium name="EnsemblPlants"/>
        </authorList>
    </citation>
    <scope>IDENTIFICATION</scope>
</reference>
<feature type="transmembrane region" description="Helical" evidence="1">
    <location>
        <begin position="73"/>
        <end position="94"/>
    </location>
</feature>
<name>J3LTV4_ORYBR</name>
<reference evidence="2" key="1">
    <citation type="journal article" date="2013" name="Nat. Commun.">
        <title>Whole-genome sequencing of Oryza brachyantha reveals mechanisms underlying Oryza genome evolution.</title>
        <authorList>
            <person name="Chen J."/>
            <person name="Huang Q."/>
            <person name="Gao D."/>
            <person name="Wang J."/>
            <person name="Lang Y."/>
            <person name="Liu T."/>
            <person name="Li B."/>
            <person name="Bai Z."/>
            <person name="Luis Goicoechea J."/>
            <person name="Liang C."/>
            <person name="Chen C."/>
            <person name="Zhang W."/>
            <person name="Sun S."/>
            <person name="Liao Y."/>
            <person name="Zhang X."/>
            <person name="Yang L."/>
            <person name="Song C."/>
            <person name="Wang M."/>
            <person name="Shi J."/>
            <person name="Liu G."/>
            <person name="Liu J."/>
            <person name="Zhou H."/>
            <person name="Zhou W."/>
            <person name="Yu Q."/>
            <person name="An N."/>
            <person name="Chen Y."/>
            <person name="Cai Q."/>
            <person name="Wang B."/>
            <person name="Liu B."/>
            <person name="Min J."/>
            <person name="Huang Y."/>
            <person name="Wu H."/>
            <person name="Li Z."/>
            <person name="Zhang Y."/>
            <person name="Yin Y."/>
            <person name="Song W."/>
            <person name="Jiang J."/>
            <person name="Jackson S.A."/>
            <person name="Wing R.A."/>
            <person name="Wang J."/>
            <person name="Chen M."/>
        </authorList>
    </citation>
    <scope>NUCLEOTIDE SEQUENCE [LARGE SCALE GENOMIC DNA]</scope>
    <source>
        <strain evidence="2">cv. IRGC 101232</strain>
    </source>
</reference>
<sequence>MEGGGSAGKRCPVVVASGSARVGWPGEKEREWIARALTDGEGATIVRARSWTKSKRPSIHEQPKRGVDLKVEVFIFVPLLWVLKLFGFTCNFTLTNWSQKAGVLVPGFTPYNCGVVGVGNELRSGFFWINGDAV</sequence>
<keyword evidence="3" id="KW-1185">Reference proteome</keyword>
<organism evidence="2">
    <name type="scientific">Oryza brachyantha</name>
    <name type="common">malo sina</name>
    <dbReference type="NCBI Taxonomy" id="4533"/>
    <lineage>
        <taxon>Eukaryota</taxon>
        <taxon>Viridiplantae</taxon>
        <taxon>Streptophyta</taxon>
        <taxon>Embryophyta</taxon>
        <taxon>Tracheophyta</taxon>
        <taxon>Spermatophyta</taxon>
        <taxon>Magnoliopsida</taxon>
        <taxon>Liliopsida</taxon>
        <taxon>Poales</taxon>
        <taxon>Poaceae</taxon>
        <taxon>BOP clade</taxon>
        <taxon>Oryzoideae</taxon>
        <taxon>Oryzeae</taxon>
        <taxon>Oryzinae</taxon>
        <taxon>Oryza</taxon>
    </lineage>
</organism>
<evidence type="ECO:0000313" key="2">
    <source>
        <dbReference type="EnsemblPlants" id="OB03G44800.1"/>
    </source>
</evidence>
<dbReference type="HOGENOM" id="CLU_1899426_0_0_1"/>
<keyword evidence="1" id="KW-0812">Transmembrane</keyword>
<dbReference type="AlphaFoldDB" id="J3LTV4"/>
<dbReference type="Proteomes" id="UP000006038">
    <property type="component" value="Chromosome 3"/>
</dbReference>
<keyword evidence="1" id="KW-1133">Transmembrane helix</keyword>
<dbReference type="Gramene" id="OB03G44800.1">
    <property type="protein sequence ID" value="OB03G44800.1"/>
    <property type="gene ID" value="OB03G44800"/>
</dbReference>
<accession>J3LTV4</accession>
<evidence type="ECO:0000313" key="3">
    <source>
        <dbReference type="Proteomes" id="UP000006038"/>
    </source>
</evidence>
<evidence type="ECO:0000256" key="1">
    <source>
        <dbReference type="SAM" id="Phobius"/>
    </source>
</evidence>
<protein>
    <submittedName>
        <fullName evidence="2">Uncharacterized protein</fullName>
    </submittedName>
</protein>